<organism evidence="9 10">
    <name type="scientific">Bipolaris victoriae (strain FI3)</name>
    <name type="common">Victoria blight of oats agent</name>
    <name type="synonym">Cochliobolus victoriae</name>
    <dbReference type="NCBI Taxonomy" id="930091"/>
    <lineage>
        <taxon>Eukaryota</taxon>
        <taxon>Fungi</taxon>
        <taxon>Dikarya</taxon>
        <taxon>Ascomycota</taxon>
        <taxon>Pezizomycotina</taxon>
        <taxon>Dothideomycetes</taxon>
        <taxon>Pleosporomycetidae</taxon>
        <taxon>Pleosporales</taxon>
        <taxon>Pleosporineae</taxon>
        <taxon>Pleosporaceae</taxon>
        <taxon>Bipolaris</taxon>
    </lineage>
</organism>
<dbReference type="GO" id="GO:0006351">
    <property type="term" value="P:DNA-templated transcription"/>
    <property type="evidence" value="ECO:0007669"/>
    <property type="project" value="InterPro"/>
</dbReference>
<dbReference type="GeneID" id="26251020"/>
<keyword evidence="7" id="KW-1133">Transmembrane helix</keyword>
<evidence type="ECO:0000256" key="5">
    <source>
        <dbReference type="ARBA" id="ARBA00022833"/>
    </source>
</evidence>
<dbReference type="GO" id="GO:0005634">
    <property type="term" value="C:nucleus"/>
    <property type="evidence" value="ECO:0007669"/>
    <property type="project" value="UniProtKB-SubCell"/>
</dbReference>
<keyword evidence="4" id="KW-0863">Zinc-finger</keyword>
<keyword evidence="2" id="KW-0479">Metal-binding</keyword>
<gene>
    <name evidence="9" type="ORF">COCVIDRAFT_11737</name>
</gene>
<evidence type="ECO:0000256" key="1">
    <source>
        <dbReference type="ARBA" id="ARBA00004123"/>
    </source>
</evidence>
<dbReference type="PANTHER" id="PTHR40626:SF13">
    <property type="entry name" value="RESPIRATION FACTOR 2-RELATED"/>
    <property type="match status" value="1"/>
</dbReference>
<name>W7EVC3_BIPV3</name>
<keyword evidence="10" id="KW-1185">Reference proteome</keyword>
<keyword evidence="5" id="KW-0862">Zinc</keyword>
<keyword evidence="6" id="KW-0539">Nucleus</keyword>
<dbReference type="Pfam" id="PF04082">
    <property type="entry name" value="Fungal_trans"/>
    <property type="match status" value="1"/>
</dbReference>
<evidence type="ECO:0000256" key="6">
    <source>
        <dbReference type="ARBA" id="ARBA00023242"/>
    </source>
</evidence>
<evidence type="ECO:0000313" key="9">
    <source>
        <dbReference type="EMBL" id="EUN32106.1"/>
    </source>
</evidence>
<reference evidence="9 10" key="1">
    <citation type="journal article" date="2013" name="PLoS Genet.">
        <title>Comparative genome structure, secondary metabolite, and effector coding capacity across Cochliobolus pathogens.</title>
        <authorList>
            <person name="Condon B.J."/>
            <person name="Leng Y."/>
            <person name="Wu D."/>
            <person name="Bushley K.E."/>
            <person name="Ohm R.A."/>
            <person name="Otillar R."/>
            <person name="Martin J."/>
            <person name="Schackwitz W."/>
            <person name="Grimwood J."/>
            <person name="MohdZainudin N."/>
            <person name="Xue C."/>
            <person name="Wang R."/>
            <person name="Manning V.A."/>
            <person name="Dhillon B."/>
            <person name="Tu Z.J."/>
            <person name="Steffenson B.J."/>
            <person name="Salamov A."/>
            <person name="Sun H."/>
            <person name="Lowry S."/>
            <person name="LaButti K."/>
            <person name="Han J."/>
            <person name="Copeland A."/>
            <person name="Lindquist E."/>
            <person name="Barry K."/>
            <person name="Schmutz J."/>
            <person name="Baker S.E."/>
            <person name="Ciuffetti L.M."/>
            <person name="Grigoriev I.V."/>
            <person name="Zhong S."/>
            <person name="Turgeon B.G."/>
        </authorList>
    </citation>
    <scope>NUCLEOTIDE SEQUENCE [LARGE SCALE GENOMIC DNA]</scope>
    <source>
        <strain evidence="9 10">FI3</strain>
    </source>
</reference>
<dbReference type="RefSeq" id="XP_014561634.1">
    <property type="nucleotide sequence ID" value="XM_014706148.1"/>
</dbReference>
<accession>W7EVC3</accession>
<dbReference type="PANTHER" id="PTHR40626">
    <property type="entry name" value="MIP31509P"/>
    <property type="match status" value="1"/>
</dbReference>
<evidence type="ECO:0000259" key="8">
    <source>
        <dbReference type="Pfam" id="PF04082"/>
    </source>
</evidence>
<dbReference type="HOGENOM" id="CLU_589413_0_0_1"/>
<dbReference type="GO" id="GO:0000978">
    <property type="term" value="F:RNA polymerase II cis-regulatory region sequence-specific DNA binding"/>
    <property type="evidence" value="ECO:0007669"/>
    <property type="project" value="InterPro"/>
</dbReference>
<evidence type="ECO:0000256" key="2">
    <source>
        <dbReference type="ARBA" id="ARBA00022723"/>
    </source>
</evidence>
<evidence type="ECO:0000313" key="10">
    <source>
        <dbReference type="Proteomes" id="UP000054337"/>
    </source>
</evidence>
<dbReference type="GO" id="GO:0000785">
    <property type="term" value="C:chromatin"/>
    <property type="evidence" value="ECO:0007669"/>
    <property type="project" value="TreeGrafter"/>
</dbReference>
<dbReference type="InterPro" id="IPR051059">
    <property type="entry name" value="VerF-like"/>
</dbReference>
<feature type="transmembrane region" description="Helical" evidence="7">
    <location>
        <begin position="381"/>
        <end position="400"/>
    </location>
</feature>
<evidence type="ECO:0000256" key="4">
    <source>
        <dbReference type="ARBA" id="ARBA00022771"/>
    </source>
</evidence>
<dbReference type="GO" id="GO:0000981">
    <property type="term" value="F:DNA-binding transcription factor activity, RNA polymerase II-specific"/>
    <property type="evidence" value="ECO:0007669"/>
    <property type="project" value="InterPro"/>
</dbReference>
<dbReference type="Proteomes" id="UP000054337">
    <property type="component" value="Unassembled WGS sequence"/>
</dbReference>
<comment type="subcellular location">
    <subcellularLocation>
        <location evidence="1">Nucleus</location>
    </subcellularLocation>
</comment>
<dbReference type="EMBL" id="KI968695">
    <property type="protein sequence ID" value="EUN32106.1"/>
    <property type="molecule type" value="Genomic_DNA"/>
</dbReference>
<dbReference type="AlphaFoldDB" id="W7EVC3"/>
<evidence type="ECO:0000256" key="7">
    <source>
        <dbReference type="SAM" id="Phobius"/>
    </source>
</evidence>
<feature type="domain" description="Xylanolytic transcriptional activator regulatory" evidence="8">
    <location>
        <begin position="60"/>
        <end position="183"/>
    </location>
</feature>
<dbReference type="InterPro" id="IPR007219">
    <property type="entry name" value="XnlR_reg_dom"/>
</dbReference>
<protein>
    <recommendedName>
        <fullName evidence="8">Xylanolytic transcriptional activator regulatory domain-containing protein</fullName>
    </recommendedName>
</protein>
<keyword evidence="7" id="KW-0472">Membrane</keyword>
<sequence>MCAIGALMGPEQDVATMLSAQVEELVQADEQGSLDCHRLDRYEYIMPPSEQTKRTSHAHPIWLLQTKLPLIWFRAFCGNPYVVTDALKEFGFLVNAYWDRMSDVRADPHFDKHRTSPYSDWHSWCQFELTKRLLHSIFILSNLLTAAYGATPALSAFQDGDIELPCHDNLWNAPTEELWKERISLSLYTRQVSLKVGVTQLMGGAPNDLWKNGPHIFWSPFAAVVIMYGISIHLWHKSQILLPISASPPFEQTQDLKSLILDGAAEALSRCHEHILRARDAQCVPWTDSEGPLLFNCCSILRLCHLRAVADVGILGVALLQTSPPVITQALHNFISTPPQRNAIVVKAINKTLEGLVLPCTIGGNYLSKKTAALTWSIETAILSGTAVSLTIGLFLMRWVHWMEMLVKKRIELEQSEALLLNHIRNHCLELEIIEAGTISLAAGIGKYYATYYDDTWVWRITPRIATVLREMGSLCESETRISSPLNHDIAISNTQFTATWKVELDSGSLIPRLGHLDKADVGTFLYRAMSLRYFWR</sequence>
<evidence type="ECO:0000256" key="3">
    <source>
        <dbReference type="ARBA" id="ARBA00022737"/>
    </source>
</evidence>
<keyword evidence="3" id="KW-0677">Repeat</keyword>
<proteinExistence type="predicted"/>
<keyword evidence="7" id="KW-0812">Transmembrane</keyword>
<dbReference type="GO" id="GO:0008270">
    <property type="term" value="F:zinc ion binding"/>
    <property type="evidence" value="ECO:0007669"/>
    <property type="project" value="UniProtKB-KW"/>
</dbReference>